<feature type="compositionally biased region" description="Polar residues" evidence="1">
    <location>
        <begin position="90"/>
        <end position="100"/>
    </location>
</feature>
<dbReference type="OrthoDB" id="344220at2759"/>
<dbReference type="EMBL" id="KI913967">
    <property type="protein sequence ID" value="ETV99500.1"/>
    <property type="molecule type" value="Genomic_DNA"/>
</dbReference>
<dbReference type="GeneID" id="20085224"/>
<evidence type="ECO:0000256" key="1">
    <source>
        <dbReference type="SAM" id="MobiDB-lite"/>
    </source>
</evidence>
<accession>A0A024TZB6</accession>
<feature type="region of interest" description="Disordered" evidence="1">
    <location>
        <begin position="51"/>
        <end position="106"/>
    </location>
</feature>
<evidence type="ECO:0000313" key="2">
    <source>
        <dbReference type="EMBL" id="ETV99500.1"/>
    </source>
</evidence>
<name>A0A024TZB6_9STRA</name>
<dbReference type="VEuPathDB" id="FungiDB:H310_08174"/>
<sequence>MASHPPFPRRTRVPVPTAEFCLPAPVNSICGENVWITAGFALTLKREEHQPGINVSSPVVSTKAKAVQPPQELSSAGDSDVEDLNKDNTNKATPTTTGSAESKKTK</sequence>
<reference evidence="2" key="1">
    <citation type="submission" date="2013-12" db="EMBL/GenBank/DDBJ databases">
        <title>The Genome Sequence of Aphanomyces invadans NJM9701.</title>
        <authorList>
            <consortium name="The Broad Institute Genomics Platform"/>
            <person name="Russ C."/>
            <person name="Tyler B."/>
            <person name="van West P."/>
            <person name="Dieguez-Uribeondo J."/>
            <person name="Young S.K."/>
            <person name="Zeng Q."/>
            <person name="Gargeya S."/>
            <person name="Fitzgerald M."/>
            <person name="Abouelleil A."/>
            <person name="Alvarado L."/>
            <person name="Chapman S.B."/>
            <person name="Gainer-Dewar J."/>
            <person name="Goldberg J."/>
            <person name="Griggs A."/>
            <person name="Gujja S."/>
            <person name="Hansen M."/>
            <person name="Howarth C."/>
            <person name="Imamovic A."/>
            <person name="Ireland A."/>
            <person name="Larimer J."/>
            <person name="McCowan C."/>
            <person name="Murphy C."/>
            <person name="Pearson M."/>
            <person name="Poon T.W."/>
            <person name="Priest M."/>
            <person name="Roberts A."/>
            <person name="Saif S."/>
            <person name="Shea T."/>
            <person name="Sykes S."/>
            <person name="Wortman J."/>
            <person name="Nusbaum C."/>
            <person name="Birren B."/>
        </authorList>
    </citation>
    <scope>NUCLEOTIDE SEQUENCE [LARGE SCALE GENOMIC DNA]</scope>
    <source>
        <strain evidence="2">NJM9701</strain>
    </source>
</reference>
<proteinExistence type="predicted"/>
<dbReference type="AlphaFoldDB" id="A0A024TZB6"/>
<protein>
    <submittedName>
        <fullName evidence="2">Uncharacterized protein</fullName>
    </submittedName>
</protein>
<organism evidence="2">
    <name type="scientific">Aphanomyces invadans</name>
    <dbReference type="NCBI Taxonomy" id="157072"/>
    <lineage>
        <taxon>Eukaryota</taxon>
        <taxon>Sar</taxon>
        <taxon>Stramenopiles</taxon>
        <taxon>Oomycota</taxon>
        <taxon>Saprolegniomycetes</taxon>
        <taxon>Saprolegniales</taxon>
        <taxon>Verrucalvaceae</taxon>
        <taxon>Aphanomyces</taxon>
    </lineage>
</organism>
<dbReference type="RefSeq" id="XP_008872056.1">
    <property type="nucleotide sequence ID" value="XM_008873834.1"/>
</dbReference>
<gene>
    <name evidence="2" type="ORF">H310_08174</name>
</gene>